<feature type="compositionally biased region" description="Basic residues" evidence="1">
    <location>
        <begin position="662"/>
        <end position="673"/>
    </location>
</feature>
<gene>
    <name evidence="2" type="ORF">TRSC58_06767</name>
</gene>
<dbReference type="VEuPathDB" id="TriTrypDB:TRSC58_06767"/>
<feature type="compositionally biased region" description="Low complexity" evidence="1">
    <location>
        <begin position="484"/>
        <end position="493"/>
    </location>
</feature>
<feature type="compositionally biased region" description="Basic and acidic residues" evidence="1">
    <location>
        <begin position="884"/>
        <end position="894"/>
    </location>
</feature>
<dbReference type="EMBL" id="AUPL01006767">
    <property type="protein sequence ID" value="ESL05579.1"/>
    <property type="molecule type" value="Genomic_DNA"/>
</dbReference>
<feature type="compositionally biased region" description="Basic and acidic residues" evidence="1">
    <location>
        <begin position="904"/>
        <end position="916"/>
    </location>
</feature>
<accession>A0A061ISY1</accession>
<feature type="compositionally biased region" description="Basic and acidic residues" evidence="1">
    <location>
        <begin position="702"/>
        <end position="718"/>
    </location>
</feature>
<evidence type="ECO:0000313" key="3">
    <source>
        <dbReference type="Proteomes" id="UP000031737"/>
    </source>
</evidence>
<keyword evidence="3" id="KW-1185">Reference proteome</keyword>
<name>A0A061ISY1_TRYRA</name>
<feature type="compositionally biased region" description="Basic residues" evidence="1">
    <location>
        <begin position="542"/>
        <end position="556"/>
    </location>
</feature>
<feature type="compositionally biased region" description="Basic and acidic residues" evidence="1">
    <location>
        <begin position="616"/>
        <end position="642"/>
    </location>
</feature>
<feature type="compositionally biased region" description="Polar residues" evidence="1">
    <location>
        <begin position="459"/>
        <end position="471"/>
    </location>
</feature>
<feature type="compositionally biased region" description="Pro residues" evidence="1">
    <location>
        <begin position="1081"/>
        <end position="1091"/>
    </location>
</feature>
<dbReference type="Proteomes" id="UP000031737">
    <property type="component" value="Unassembled WGS sequence"/>
</dbReference>
<proteinExistence type="predicted"/>
<feature type="region of interest" description="Disordered" evidence="1">
    <location>
        <begin position="454"/>
        <end position="758"/>
    </location>
</feature>
<feature type="compositionally biased region" description="Low complexity" evidence="1">
    <location>
        <begin position="918"/>
        <end position="933"/>
    </location>
</feature>
<dbReference type="OrthoDB" id="273748at2759"/>
<protein>
    <submittedName>
        <fullName evidence="2">Uncharacterized protein</fullName>
    </submittedName>
</protein>
<comment type="caution">
    <text evidence="2">The sequence shown here is derived from an EMBL/GenBank/DDBJ whole genome shotgun (WGS) entry which is preliminary data.</text>
</comment>
<evidence type="ECO:0000256" key="1">
    <source>
        <dbReference type="SAM" id="MobiDB-lite"/>
    </source>
</evidence>
<sequence length="1132" mass="126534">MNSRSLEDEYDLYAVDRTFVLSLFHGFCTAVPPDARKQLATTEVDAVQYVLILRPRLTSFTHRCNISLRHPAVSMAARLYYNNQRAALQEEGGQSGDCTAGTTSMLGSITTSHGSVLGRRSSRRASWLGSIEGSTKPITLQQLTRNNWELLASCHDVMLRNSKPRHIALRAIASNDFVNDVICRYWERITVPPGEVELNPHLYFGRSNSSISTGVVSGSLTYATRMTASQYVYLHLRIAGVLLPPSSLQAEILDSIIFDLRKDATLRQSNSGLSFGRAPELYGNRVNEDTIVDDSAGLEASTSSAYCPGEDTLAQLAEVAGKSKVDPDVNKFAASLTDFPDISFGQFWQSMLELSDNWTSSSHPMEHAAFLMELYCEVFAHEWDDEELDLLKTLRASVEARQQEDLLSLMGDEERSLHVLSEFNHMMWSIDEYAVSGSSYQPNIPIISRRLSPVAGASSDESPTAAGSSRPGTAGKAAGHLRSARSSRSSWRSKGLSERRSSQPHRGEHTWSLRGSTELRRRSHKVSDDDNESEGEETGSKRLNRWGTRRRVGRKGKGVDGAELDSVGRGEGLGRVARRRRRKRHGVSGAQVDYEESEELQGEKSSKGSHKVYLSGDRKQYRRNTLEREADGGKRLSRRGSDADSASVHSGDLTEPQLRRTSSSKKARWRRRGSASGSREIDEGEAGIVDADGARRRRAPRGRRDAGGHKQGEARGSSEDSWSTGSSWVYSQPDSELSPDALARRQHERAKRNRERLRRRKQREEERYRPFVLTTAEINERREEIVRNLQSKGIYISGDILSDEDVLQLSEIPYNEALLRRLLEGAGYATKEMTDSDFYHILFGDQELPRDAVSAAAQGRVLDVLRAQPQRRPPETAYARHRREQQEKLQREQARAAAIAAAKARRDERRRAREEAEVSGSFSSSLSESAESAEFGRVPAARPLPPQRGTGLLPVVHPTEPPEAELFEGFWPPFVRRGAQRPSRTGLPTYRGGLAVDDVLLEVSPRLMKDKPTREALGGELHEHSPARLALFYRDISLHQPIKGRAPLAHPTSILGGTYHQLPSIQLPRHKSRQETQKASSPPPLPPPPRCAPVKLFSLTTKTSFAEALRESLRRYVDDKEYLESIYRSYMK</sequence>
<feature type="compositionally biased region" description="Basic residues" evidence="1">
    <location>
        <begin position="576"/>
        <end position="586"/>
    </location>
</feature>
<feature type="region of interest" description="Disordered" evidence="1">
    <location>
        <begin position="865"/>
        <end position="946"/>
    </location>
</feature>
<feature type="compositionally biased region" description="Basic and acidic residues" evidence="1">
    <location>
        <begin position="495"/>
        <end position="528"/>
    </location>
</feature>
<feature type="compositionally biased region" description="Basic residues" evidence="1">
    <location>
        <begin position="744"/>
        <end position="758"/>
    </location>
</feature>
<reference evidence="2 3" key="1">
    <citation type="submission" date="2013-07" db="EMBL/GenBank/DDBJ databases">
        <authorList>
            <person name="Stoco P.H."/>
            <person name="Wagner G."/>
            <person name="Gerber A."/>
            <person name="Zaha A."/>
            <person name="Thompson C."/>
            <person name="Bartholomeu D.C."/>
            <person name="Luckemeyer D.D."/>
            <person name="Bahia D."/>
            <person name="Loreto E."/>
            <person name="Prestes E.B."/>
            <person name="Lima F.M."/>
            <person name="Rodrigues-Luiz G."/>
            <person name="Vallejo G.A."/>
            <person name="Filho J.F."/>
            <person name="Monteiro K.M."/>
            <person name="Tyler K.M."/>
            <person name="de Almeida L.G."/>
            <person name="Ortiz M.F."/>
            <person name="Siervo M.A."/>
            <person name="de Moraes M.H."/>
            <person name="Cunha O.L."/>
            <person name="Mendonca-Neto R."/>
            <person name="Silva R."/>
            <person name="Teixeira S.M."/>
            <person name="Murta S.M."/>
            <person name="Sincero T.C."/>
            <person name="Mendes T.A."/>
            <person name="Urmenyi T.P."/>
            <person name="Silva V.G."/>
            <person name="da Rocha W.D."/>
            <person name="Andersson B."/>
            <person name="Romanha A.J."/>
            <person name="Steindel M."/>
            <person name="de Vasconcelos A.T."/>
            <person name="Grisard E.C."/>
        </authorList>
    </citation>
    <scope>NUCLEOTIDE SEQUENCE [LARGE SCALE GENOMIC DNA]</scope>
    <source>
        <strain evidence="2 3">SC58</strain>
    </source>
</reference>
<feature type="region of interest" description="Disordered" evidence="1">
    <location>
        <begin position="1068"/>
        <end position="1092"/>
    </location>
</feature>
<dbReference type="AlphaFoldDB" id="A0A061ISY1"/>
<organism evidence="2 3">
    <name type="scientific">Trypanosoma rangeli SC58</name>
    <dbReference type="NCBI Taxonomy" id="429131"/>
    <lineage>
        <taxon>Eukaryota</taxon>
        <taxon>Discoba</taxon>
        <taxon>Euglenozoa</taxon>
        <taxon>Kinetoplastea</taxon>
        <taxon>Metakinetoplastina</taxon>
        <taxon>Trypanosomatida</taxon>
        <taxon>Trypanosomatidae</taxon>
        <taxon>Trypanosoma</taxon>
        <taxon>Herpetosoma</taxon>
    </lineage>
</organism>
<evidence type="ECO:0000313" key="2">
    <source>
        <dbReference type="EMBL" id="ESL05579.1"/>
    </source>
</evidence>
<feature type="compositionally biased region" description="Low complexity" evidence="1">
    <location>
        <begin position="719"/>
        <end position="728"/>
    </location>
</feature>